<dbReference type="InterPro" id="IPR005119">
    <property type="entry name" value="LysR_subst-bd"/>
</dbReference>
<evidence type="ECO:0000259" key="5">
    <source>
        <dbReference type="PROSITE" id="PS50931"/>
    </source>
</evidence>
<dbReference type="Proteomes" id="UP000235994">
    <property type="component" value="Unassembled WGS sequence"/>
</dbReference>
<evidence type="ECO:0000256" key="4">
    <source>
        <dbReference type="ARBA" id="ARBA00023163"/>
    </source>
</evidence>
<evidence type="ECO:0000313" key="7">
    <source>
        <dbReference type="Proteomes" id="UP000235994"/>
    </source>
</evidence>
<dbReference type="FunFam" id="1.10.10.10:FF:000001">
    <property type="entry name" value="LysR family transcriptional regulator"/>
    <property type="match status" value="1"/>
</dbReference>
<name>A0A2N8KBS3_9BURK</name>
<dbReference type="InterPro" id="IPR058163">
    <property type="entry name" value="LysR-type_TF_proteobact-type"/>
</dbReference>
<evidence type="ECO:0000313" key="6">
    <source>
        <dbReference type="EMBL" id="PND30872.1"/>
    </source>
</evidence>
<dbReference type="InterPro" id="IPR036388">
    <property type="entry name" value="WH-like_DNA-bd_sf"/>
</dbReference>
<gene>
    <name evidence="6" type="ORF">C1I89_28255</name>
</gene>
<dbReference type="SUPFAM" id="SSF46785">
    <property type="entry name" value="Winged helix' DNA-binding domain"/>
    <property type="match status" value="1"/>
</dbReference>
<dbReference type="SUPFAM" id="SSF53850">
    <property type="entry name" value="Periplasmic binding protein-like II"/>
    <property type="match status" value="1"/>
</dbReference>
<dbReference type="Pfam" id="PF03466">
    <property type="entry name" value="LysR_substrate"/>
    <property type="match status" value="1"/>
</dbReference>
<evidence type="ECO:0000256" key="1">
    <source>
        <dbReference type="ARBA" id="ARBA00009437"/>
    </source>
</evidence>
<comment type="caution">
    <text evidence="6">The sequence shown here is derived from an EMBL/GenBank/DDBJ whole genome shotgun (WGS) entry which is preliminary data.</text>
</comment>
<dbReference type="Gene3D" id="3.40.190.290">
    <property type="match status" value="1"/>
</dbReference>
<dbReference type="GO" id="GO:0006351">
    <property type="term" value="P:DNA-templated transcription"/>
    <property type="evidence" value="ECO:0007669"/>
    <property type="project" value="TreeGrafter"/>
</dbReference>
<dbReference type="PANTHER" id="PTHR30537:SF5">
    <property type="entry name" value="HTH-TYPE TRANSCRIPTIONAL ACTIVATOR TTDR-RELATED"/>
    <property type="match status" value="1"/>
</dbReference>
<dbReference type="Pfam" id="PF00126">
    <property type="entry name" value="HTH_1"/>
    <property type="match status" value="1"/>
</dbReference>
<dbReference type="CDD" id="cd08422">
    <property type="entry name" value="PBP2_CrgA_like"/>
    <property type="match status" value="1"/>
</dbReference>
<organism evidence="6 7">
    <name type="scientific">Achromobacter pulmonis</name>
    <dbReference type="NCBI Taxonomy" id="1389932"/>
    <lineage>
        <taxon>Bacteria</taxon>
        <taxon>Pseudomonadati</taxon>
        <taxon>Pseudomonadota</taxon>
        <taxon>Betaproteobacteria</taxon>
        <taxon>Burkholderiales</taxon>
        <taxon>Alcaligenaceae</taxon>
        <taxon>Achromobacter</taxon>
    </lineage>
</organism>
<feature type="domain" description="HTH lysR-type" evidence="5">
    <location>
        <begin position="8"/>
        <end position="59"/>
    </location>
</feature>
<dbReference type="EMBL" id="POQS01000008">
    <property type="protein sequence ID" value="PND30872.1"/>
    <property type="molecule type" value="Genomic_DNA"/>
</dbReference>
<keyword evidence="3" id="KW-0238">DNA-binding</keyword>
<comment type="similarity">
    <text evidence="1">Belongs to the LysR transcriptional regulatory family.</text>
</comment>
<reference evidence="6 7" key="1">
    <citation type="submission" date="2018-01" db="EMBL/GenBank/DDBJ databases">
        <title>The draft genome of an aniline degradation strain ANB-1.</title>
        <authorList>
            <person name="Zhang L."/>
            <person name="Jiang J."/>
        </authorList>
    </citation>
    <scope>NUCLEOTIDE SEQUENCE [LARGE SCALE GENOMIC DNA]</scope>
    <source>
        <strain evidence="6 7">ANB-1</strain>
    </source>
</reference>
<proteinExistence type="inferred from homology"/>
<dbReference type="InterPro" id="IPR036390">
    <property type="entry name" value="WH_DNA-bd_sf"/>
</dbReference>
<dbReference type="AlphaFoldDB" id="A0A2N8KBS3"/>
<dbReference type="PROSITE" id="PS50931">
    <property type="entry name" value="HTH_LYSR"/>
    <property type="match status" value="1"/>
</dbReference>
<dbReference type="GO" id="GO:0043565">
    <property type="term" value="F:sequence-specific DNA binding"/>
    <property type="evidence" value="ECO:0007669"/>
    <property type="project" value="TreeGrafter"/>
</dbReference>
<evidence type="ECO:0000256" key="2">
    <source>
        <dbReference type="ARBA" id="ARBA00023015"/>
    </source>
</evidence>
<keyword evidence="7" id="KW-1185">Reference proteome</keyword>
<dbReference type="PANTHER" id="PTHR30537">
    <property type="entry name" value="HTH-TYPE TRANSCRIPTIONAL REGULATOR"/>
    <property type="match status" value="1"/>
</dbReference>
<protein>
    <submittedName>
        <fullName evidence="6">Transcriptional regulator</fullName>
    </submittedName>
</protein>
<evidence type="ECO:0000256" key="3">
    <source>
        <dbReference type="ARBA" id="ARBA00023125"/>
    </source>
</evidence>
<dbReference type="GO" id="GO:0003700">
    <property type="term" value="F:DNA-binding transcription factor activity"/>
    <property type="evidence" value="ECO:0007669"/>
    <property type="project" value="InterPro"/>
</dbReference>
<keyword evidence="2" id="KW-0805">Transcription regulation</keyword>
<dbReference type="Gene3D" id="1.10.10.10">
    <property type="entry name" value="Winged helix-like DNA-binding domain superfamily/Winged helix DNA-binding domain"/>
    <property type="match status" value="1"/>
</dbReference>
<keyword evidence="4" id="KW-0804">Transcription</keyword>
<accession>A0A2N8KBS3</accession>
<dbReference type="InterPro" id="IPR000847">
    <property type="entry name" value="LysR_HTH_N"/>
</dbReference>
<sequence length="303" mass="32766">MERLDCERMFVAVLDTGSFARAARRLGTSGGQASKLVSRLESDLGVQLIKRTTRALAPTEVGQAYYERIKALLDERDALEAAVRSMSGTPSGRLKLSAPLSFGTLQLAPALLDFACEYPAIRLDVSFSDRLVNLVDEGFDAAVRVGFLSDSALIARKLCDVRLVVAASPSYLAANGTPRHPTDLHGHACIMDANHRDPDHWRFIAPGVGGSIDVPVSGLRFSNGEACAAAAERGLGVACVPSFIAGPRILKSHLRPLLTEYEDAPIGVYCLYPPARHLALKVRALVDFLALRFQGGPEWERGW</sequence>